<feature type="compositionally biased region" description="Polar residues" evidence="1">
    <location>
        <begin position="71"/>
        <end position="89"/>
    </location>
</feature>
<organism evidence="2 3">
    <name type="scientific">Puccinia coronata f. sp. avenae</name>
    <dbReference type="NCBI Taxonomy" id="200324"/>
    <lineage>
        <taxon>Eukaryota</taxon>
        <taxon>Fungi</taxon>
        <taxon>Dikarya</taxon>
        <taxon>Basidiomycota</taxon>
        <taxon>Pucciniomycotina</taxon>
        <taxon>Pucciniomycetes</taxon>
        <taxon>Pucciniales</taxon>
        <taxon>Pucciniaceae</taxon>
        <taxon>Puccinia</taxon>
    </lineage>
</organism>
<feature type="region of interest" description="Disordered" evidence="1">
    <location>
        <begin position="70"/>
        <end position="89"/>
    </location>
</feature>
<proteinExistence type="predicted"/>
<evidence type="ECO:0000256" key="1">
    <source>
        <dbReference type="SAM" id="MobiDB-lite"/>
    </source>
</evidence>
<gene>
    <name evidence="2" type="ORF">PCANC_18542</name>
</gene>
<name>A0A2N5SB15_9BASI</name>
<accession>A0A2N5SB15</accession>
<keyword evidence="3" id="KW-1185">Reference proteome</keyword>
<protein>
    <submittedName>
        <fullName evidence="2">Uncharacterized protein</fullName>
    </submittedName>
</protein>
<comment type="caution">
    <text evidence="2">The sequence shown here is derived from an EMBL/GenBank/DDBJ whole genome shotgun (WGS) entry which is preliminary data.</text>
</comment>
<evidence type="ECO:0000313" key="2">
    <source>
        <dbReference type="EMBL" id="PLW10437.1"/>
    </source>
</evidence>
<evidence type="ECO:0000313" key="3">
    <source>
        <dbReference type="Proteomes" id="UP000235388"/>
    </source>
</evidence>
<sequence length="89" mass="9647">MFDLLSYLQRQWAAKLVGKALVGLARSKKVDPRCVRGPSFTSEMIPVPPPNSKYLTDSHDLATALTALNLPPSSAHRNATSLNGGQRSE</sequence>
<reference evidence="2 3" key="1">
    <citation type="submission" date="2017-11" db="EMBL/GenBank/DDBJ databases">
        <title>De novo assembly and phasing of dikaryotic genomes from two isolates of Puccinia coronata f. sp. avenae, the causal agent of oat crown rust.</title>
        <authorList>
            <person name="Miller M.E."/>
            <person name="Zhang Y."/>
            <person name="Omidvar V."/>
            <person name="Sperschneider J."/>
            <person name="Schwessinger B."/>
            <person name="Raley C."/>
            <person name="Palmer J.M."/>
            <person name="Garnica D."/>
            <person name="Upadhyaya N."/>
            <person name="Rathjen J."/>
            <person name="Taylor J.M."/>
            <person name="Park R.F."/>
            <person name="Dodds P.N."/>
            <person name="Hirsch C.D."/>
            <person name="Kianian S.F."/>
            <person name="Figueroa M."/>
        </authorList>
    </citation>
    <scope>NUCLEOTIDE SEQUENCE [LARGE SCALE GENOMIC DNA]</scope>
    <source>
        <strain evidence="2">12NC29</strain>
    </source>
</reference>
<dbReference type="EMBL" id="PGCJ01001060">
    <property type="protein sequence ID" value="PLW10437.1"/>
    <property type="molecule type" value="Genomic_DNA"/>
</dbReference>
<dbReference type="Proteomes" id="UP000235388">
    <property type="component" value="Unassembled WGS sequence"/>
</dbReference>
<dbReference type="AlphaFoldDB" id="A0A2N5SB15"/>